<sequence length="303" mass="33349">MSETSINTLGSSGLSELQVRPVAGALGAEVSGIRLSGDLDLQIFAELKALLHKHKVIFIRGQVHLNDQEQEKFASLFGTLVPHPTVPSADGTSAILSIDSQRGSRADSWHSDVTFVPNYPKVTILRGVVVPPVGGDTVWANTTLAYETLPAPLKIFADNLRAVHSNAYDYAVSHRVASSPEALEYRKIFTATQFETEHPVVRIHPVTGERTLLLGHFVKKFVGLSQRDSRSILEFFQNHITNVDNTVRWQWKVGDVAIWDNQATQHRAVNDFGEEPRLLRRSTIEGEVPVGVDGFVSTVAPAE</sequence>
<dbReference type="Gene3D" id="3.60.130.10">
    <property type="entry name" value="Clavaminate synthase-like"/>
    <property type="match status" value="1"/>
</dbReference>
<protein>
    <submittedName>
        <fullName evidence="8">Taurine dioxygenase</fullName>
    </submittedName>
</protein>
<dbReference type="PATRIC" id="fig|178901.15.peg.3555"/>
<dbReference type="InterPro" id="IPR042098">
    <property type="entry name" value="TauD-like_sf"/>
</dbReference>
<dbReference type="GO" id="GO:0005737">
    <property type="term" value="C:cytoplasm"/>
    <property type="evidence" value="ECO:0007669"/>
    <property type="project" value="TreeGrafter"/>
</dbReference>
<keyword evidence="4 8" id="KW-0223">Dioxygenase</keyword>
<dbReference type="InterPro" id="IPR003819">
    <property type="entry name" value="TauD/TfdA-like"/>
</dbReference>
<evidence type="ECO:0000256" key="6">
    <source>
        <dbReference type="ARBA" id="ARBA00023004"/>
    </source>
</evidence>
<keyword evidence="3" id="KW-0479">Metal-binding</keyword>
<dbReference type="Pfam" id="PF02668">
    <property type="entry name" value="TauD"/>
    <property type="match status" value="1"/>
</dbReference>
<gene>
    <name evidence="8" type="ORF">AD953_09935</name>
</gene>
<evidence type="ECO:0000256" key="3">
    <source>
        <dbReference type="ARBA" id="ARBA00022723"/>
    </source>
</evidence>
<dbReference type="AlphaFoldDB" id="A0A149V3Q7"/>
<reference evidence="8 9" key="1">
    <citation type="submission" date="2015-06" db="EMBL/GenBank/DDBJ databases">
        <title>Improved classification and identification of acetic acid bacteria using matrix-assisted laser desorption/ionization time-of-flight mass spectrometry; Gluconobacter nephelii and Gluconobacter uchimurae are later heterotypic synonyms of Gluconobacter japonicus and Gluconobacter oxydans, respectively.</title>
        <authorList>
            <person name="Li L."/>
            <person name="Cleenwerck I."/>
            <person name="De Vuyst L."/>
            <person name="Vandamme P."/>
        </authorList>
    </citation>
    <scope>NUCLEOTIDE SEQUENCE [LARGE SCALE GENOMIC DNA]</scope>
    <source>
        <strain evidence="8 9">LMG 1604</strain>
    </source>
</reference>
<evidence type="ECO:0000259" key="7">
    <source>
        <dbReference type="Pfam" id="PF02668"/>
    </source>
</evidence>
<evidence type="ECO:0000313" key="8">
    <source>
        <dbReference type="EMBL" id="KXV74847.1"/>
    </source>
</evidence>
<dbReference type="InterPro" id="IPR051323">
    <property type="entry name" value="AtsK-like"/>
</dbReference>
<evidence type="ECO:0000256" key="5">
    <source>
        <dbReference type="ARBA" id="ARBA00023002"/>
    </source>
</evidence>
<dbReference type="SUPFAM" id="SSF51197">
    <property type="entry name" value="Clavaminate synthase-like"/>
    <property type="match status" value="1"/>
</dbReference>
<dbReference type="PANTHER" id="PTHR30468">
    <property type="entry name" value="ALPHA-KETOGLUTARATE-DEPENDENT SULFONATE DIOXYGENASE"/>
    <property type="match status" value="1"/>
</dbReference>
<feature type="domain" description="TauD/TfdA-like" evidence="7">
    <location>
        <begin position="18"/>
        <end position="283"/>
    </location>
</feature>
<comment type="caution">
    <text evidence="8">The sequence shown here is derived from an EMBL/GenBank/DDBJ whole genome shotgun (WGS) entry which is preliminary data.</text>
</comment>
<dbReference type="EMBL" id="LHZZ01000579">
    <property type="protein sequence ID" value="KXV74847.1"/>
    <property type="molecule type" value="Genomic_DNA"/>
</dbReference>
<dbReference type="PANTHER" id="PTHR30468:SF5">
    <property type="entry name" value="ALPHA-KETOGLUTARATE-DEPENDENT SULFATE ESTER DIOXYGENASE"/>
    <property type="match status" value="1"/>
</dbReference>
<name>A0A149V3Q7_9PROT</name>
<comment type="similarity">
    <text evidence="2">Belongs to the TfdA dioxygenase family.</text>
</comment>
<dbReference type="RefSeq" id="WP_061491293.1">
    <property type="nucleotide sequence ID" value="NZ_LHZZ01000579.1"/>
</dbReference>
<dbReference type="FunFam" id="3.60.130.10:FF:000002">
    <property type="entry name" value="Alpha-ketoglutarate-dependent taurine dioxygenase"/>
    <property type="match status" value="1"/>
</dbReference>
<evidence type="ECO:0000256" key="4">
    <source>
        <dbReference type="ARBA" id="ARBA00022964"/>
    </source>
</evidence>
<evidence type="ECO:0000313" key="9">
    <source>
        <dbReference type="Proteomes" id="UP000075538"/>
    </source>
</evidence>
<keyword evidence="6" id="KW-0408">Iron</keyword>
<dbReference type="GO" id="GO:0046872">
    <property type="term" value="F:metal ion binding"/>
    <property type="evidence" value="ECO:0007669"/>
    <property type="project" value="UniProtKB-KW"/>
</dbReference>
<proteinExistence type="inferred from homology"/>
<organism evidence="8 9">
    <name type="scientific">Acetobacter malorum</name>
    <dbReference type="NCBI Taxonomy" id="178901"/>
    <lineage>
        <taxon>Bacteria</taxon>
        <taxon>Pseudomonadati</taxon>
        <taxon>Pseudomonadota</taxon>
        <taxon>Alphaproteobacteria</taxon>
        <taxon>Acetobacterales</taxon>
        <taxon>Acetobacteraceae</taxon>
        <taxon>Acetobacter</taxon>
    </lineage>
</organism>
<comment type="cofactor">
    <cofactor evidence="1">
        <name>Fe(2+)</name>
        <dbReference type="ChEBI" id="CHEBI:29033"/>
    </cofactor>
</comment>
<evidence type="ECO:0000256" key="1">
    <source>
        <dbReference type="ARBA" id="ARBA00001954"/>
    </source>
</evidence>
<evidence type="ECO:0000256" key="2">
    <source>
        <dbReference type="ARBA" id="ARBA00005896"/>
    </source>
</evidence>
<keyword evidence="5" id="KW-0560">Oxidoreductase</keyword>
<accession>A0A149V3Q7</accession>
<dbReference type="Proteomes" id="UP000075538">
    <property type="component" value="Unassembled WGS sequence"/>
</dbReference>
<dbReference type="GO" id="GO:0016706">
    <property type="term" value="F:2-oxoglutarate-dependent dioxygenase activity"/>
    <property type="evidence" value="ECO:0007669"/>
    <property type="project" value="UniProtKB-ARBA"/>
</dbReference>